<gene>
    <name evidence="2" type="ORF">PNOK_0389600</name>
</gene>
<reference evidence="2 3" key="1">
    <citation type="journal article" date="2017" name="Mol. Ecol.">
        <title>Comparative and population genomic landscape of Phellinus noxius: A hypervariable fungus causing root rot in trees.</title>
        <authorList>
            <person name="Chung C.L."/>
            <person name="Lee T.J."/>
            <person name="Akiba M."/>
            <person name="Lee H.H."/>
            <person name="Kuo T.H."/>
            <person name="Liu D."/>
            <person name="Ke H.M."/>
            <person name="Yokoi T."/>
            <person name="Roa M.B."/>
            <person name="Lu M.J."/>
            <person name="Chang Y.Y."/>
            <person name="Ann P.J."/>
            <person name="Tsai J.N."/>
            <person name="Chen C.Y."/>
            <person name="Tzean S.S."/>
            <person name="Ota Y."/>
            <person name="Hattori T."/>
            <person name="Sahashi N."/>
            <person name="Liou R.F."/>
            <person name="Kikuchi T."/>
            <person name="Tsai I.J."/>
        </authorList>
    </citation>
    <scope>NUCLEOTIDE SEQUENCE [LARGE SCALE GENOMIC DNA]</scope>
    <source>
        <strain evidence="2 3">FFPRI411160</strain>
    </source>
</reference>
<keyword evidence="3" id="KW-1185">Reference proteome</keyword>
<evidence type="ECO:0000313" key="2">
    <source>
        <dbReference type="EMBL" id="PAV21269.1"/>
    </source>
</evidence>
<protein>
    <submittedName>
        <fullName evidence="2">Rna polymerase i transcription factor subunit rrn11</fullName>
    </submittedName>
</protein>
<evidence type="ECO:0000313" key="3">
    <source>
        <dbReference type="Proteomes" id="UP000217199"/>
    </source>
</evidence>
<name>A0A286UNZ6_9AGAM</name>
<accession>A0A286UNZ6</accession>
<dbReference type="InParanoid" id="A0A286UNZ6"/>
<feature type="compositionally biased region" description="Acidic residues" evidence="1">
    <location>
        <begin position="107"/>
        <end position="121"/>
    </location>
</feature>
<sequence length="138" mass="15856">MRHYPEQRESILQEIILVLADLGKFKEALDELDLYLPSFPYQENPTLHIYAGLITLRLSKLANHTENKTLLIQARDHFTRTLALDQDNTIAKTFIEEINEELHSTEDSGDDNSEVEMEMDLDGDRSSKRARSHTDAQG</sequence>
<dbReference type="Proteomes" id="UP000217199">
    <property type="component" value="Unassembled WGS sequence"/>
</dbReference>
<feature type="region of interest" description="Disordered" evidence="1">
    <location>
        <begin position="100"/>
        <end position="138"/>
    </location>
</feature>
<dbReference type="OrthoDB" id="2159786at2759"/>
<evidence type="ECO:0000256" key="1">
    <source>
        <dbReference type="SAM" id="MobiDB-lite"/>
    </source>
</evidence>
<dbReference type="EMBL" id="NBII01000003">
    <property type="protein sequence ID" value="PAV21269.1"/>
    <property type="molecule type" value="Genomic_DNA"/>
</dbReference>
<organism evidence="2 3">
    <name type="scientific">Pyrrhoderma noxium</name>
    <dbReference type="NCBI Taxonomy" id="2282107"/>
    <lineage>
        <taxon>Eukaryota</taxon>
        <taxon>Fungi</taxon>
        <taxon>Dikarya</taxon>
        <taxon>Basidiomycota</taxon>
        <taxon>Agaricomycotina</taxon>
        <taxon>Agaricomycetes</taxon>
        <taxon>Hymenochaetales</taxon>
        <taxon>Hymenochaetaceae</taxon>
        <taxon>Pyrrhoderma</taxon>
    </lineage>
</organism>
<dbReference type="AlphaFoldDB" id="A0A286UNZ6"/>
<proteinExistence type="predicted"/>
<dbReference type="STRING" id="2282107.A0A286UNZ6"/>
<comment type="caution">
    <text evidence="2">The sequence shown here is derived from an EMBL/GenBank/DDBJ whole genome shotgun (WGS) entry which is preliminary data.</text>
</comment>